<feature type="signal peptide" evidence="2">
    <location>
        <begin position="1"/>
        <end position="25"/>
    </location>
</feature>
<evidence type="ECO:0000256" key="2">
    <source>
        <dbReference type="SAM" id="SignalP"/>
    </source>
</evidence>
<evidence type="ECO:0000313" key="4">
    <source>
        <dbReference type="EMBL" id="OMP01896.1"/>
    </source>
</evidence>
<gene>
    <name evidence="4" type="ORF">COLO4_11497</name>
</gene>
<dbReference type="InterPro" id="IPR045272">
    <property type="entry name" value="ANXUR1/2-like"/>
</dbReference>
<feature type="chain" id="PRO_5012865047" evidence="2">
    <location>
        <begin position="26"/>
        <end position="116"/>
    </location>
</feature>
<sequence>MEKLLFLNMLLPLFLLQFYPVLILSEPYEFPEKYFINCGSDSAVTQGSRKFVGDKNPSSFSVGKSNSVTDSSQSAADTSSLYQTARFYTKPFSYNLDINETGQHVLPISLCYPISM</sequence>
<dbReference type="Proteomes" id="UP000187203">
    <property type="component" value="Unassembled WGS sequence"/>
</dbReference>
<evidence type="ECO:0000259" key="3">
    <source>
        <dbReference type="Pfam" id="PF11721"/>
    </source>
</evidence>
<evidence type="ECO:0000313" key="5">
    <source>
        <dbReference type="Proteomes" id="UP000187203"/>
    </source>
</evidence>
<protein>
    <submittedName>
        <fullName evidence="4">Malectin</fullName>
    </submittedName>
</protein>
<organism evidence="4 5">
    <name type="scientific">Corchorus olitorius</name>
    <dbReference type="NCBI Taxonomy" id="93759"/>
    <lineage>
        <taxon>Eukaryota</taxon>
        <taxon>Viridiplantae</taxon>
        <taxon>Streptophyta</taxon>
        <taxon>Embryophyta</taxon>
        <taxon>Tracheophyta</taxon>
        <taxon>Spermatophyta</taxon>
        <taxon>Magnoliopsida</taxon>
        <taxon>eudicotyledons</taxon>
        <taxon>Gunneridae</taxon>
        <taxon>Pentapetalae</taxon>
        <taxon>rosids</taxon>
        <taxon>malvids</taxon>
        <taxon>Malvales</taxon>
        <taxon>Malvaceae</taxon>
        <taxon>Grewioideae</taxon>
        <taxon>Apeibeae</taxon>
        <taxon>Corchorus</taxon>
    </lineage>
</organism>
<accession>A0A1R3K497</accession>
<reference evidence="5" key="1">
    <citation type="submission" date="2013-09" db="EMBL/GenBank/DDBJ databases">
        <title>Corchorus olitorius genome sequencing.</title>
        <authorList>
            <person name="Alam M."/>
            <person name="Haque M.S."/>
            <person name="Islam M.S."/>
            <person name="Emdad E.M."/>
            <person name="Islam M.M."/>
            <person name="Ahmed B."/>
            <person name="Halim A."/>
            <person name="Hossen Q.M.M."/>
            <person name="Hossain M.Z."/>
            <person name="Ahmed R."/>
            <person name="Khan M.M."/>
            <person name="Islam R."/>
            <person name="Rashid M.M."/>
            <person name="Khan S.A."/>
            <person name="Rahman M.S."/>
            <person name="Alam M."/>
            <person name="Yahiya A.S."/>
            <person name="Khan M.S."/>
            <person name="Azam M.S."/>
            <person name="Haque T."/>
            <person name="Lashkar M.Z.H."/>
            <person name="Akhand A.I."/>
            <person name="Morshed G."/>
            <person name="Roy S."/>
            <person name="Uddin K.S."/>
            <person name="Rabeya T."/>
            <person name="Hossain A.S."/>
            <person name="Chowdhury A."/>
            <person name="Snigdha A.R."/>
            <person name="Mortoza M.S."/>
            <person name="Matin S.A."/>
            <person name="Hoque S.M.E."/>
            <person name="Islam M.K."/>
            <person name="Roy D.K."/>
            <person name="Haider R."/>
            <person name="Moosa M.M."/>
            <person name="Elias S.M."/>
            <person name="Hasan A.M."/>
            <person name="Jahan S."/>
            <person name="Shafiuddin M."/>
            <person name="Mahmood N."/>
            <person name="Shommy N.S."/>
        </authorList>
    </citation>
    <scope>NUCLEOTIDE SEQUENCE [LARGE SCALE GENOMIC DNA]</scope>
    <source>
        <strain evidence="5">cv. O-4</strain>
    </source>
</reference>
<keyword evidence="2" id="KW-0732">Signal</keyword>
<feature type="domain" description="Malectin" evidence="3">
    <location>
        <begin position="34"/>
        <end position="107"/>
    </location>
</feature>
<dbReference type="PANTHER" id="PTHR34590">
    <property type="entry name" value="OS03G0124300 PROTEIN-RELATED"/>
    <property type="match status" value="1"/>
</dbReference>
<feature type="compositionally biased region" description="Low complexity" evidence="1">
    <location>
        <begin position="67"/>
        <end position="79"/>
    </location>
</feature>
<dbReference type="Pfam" id="PF11721">
    <property type="entry name" value="Malectin"/>
    <property type="match status" value="1"/>
</dbReference>
<comment type="caution">
    <text evidence="4">The sequence shown here is derived from an EMBL/GenBank/DDBJ whole genome shotgun (WGS) entry which is preliminary data.</text>
</comment>
<evidence type="ECO:0000256" key="1">
    <source>
        <dbReference type="SAM" id="MobiDB-lite"/>
    </source>
</evidence>
<dbReference type="Gene3D" id="2.60.120.430">
    <property type="entry name" value="Galactose-binding lectin"/>
    <property type="match status" value="1"/>
</dbReference>
<dbReference type="EMBL" id="AWUE01014708">
    <property type="protein sequence ID" value="OMP01896.1"/>
    <property type="molecule type" value="Genomic_DNA"/>
</dbReference>
<dbReference type="InterPro" id="IPR021720">
    <property type="entry name" value="Malectin_dom"/>
</dbReference>
<dbReference type="STRING" id="93759.A0A1R3K497"/>
<dbReference type="GO" id="GO:0004714">
    <property type="term" value="F:transmembrane receptor protein tyrosine kinase activity"/>
    <property type="evidence" value="ECO:0007669"/>
    <property type="project" value="InterPro"/>
</dbReference>
<name>A0A1R3K497_9ROSI</name>
<dbReference type="AlphaFoldDB" id="A0A1R3K497"/>
<keyword evidence="5" id="KW-1185">Reference proteome</keyword>
<feature type="region of interest" description="Disordered" evidence="1">
    <location>
        <begin position="53"/>
        <end position="79"/>
    </location>
</feature>
<feature type="compositionally biased region" description="Polar residues" evidence="1">
    <location>
        <begin position="56"/>
        <end position="66"/>
    </location>
</feature>
<dbReference type="PANTHER" id="PTHR34590:SF12">
    <property type="entry name" value="CARBOHYDRATE-BINDING PROTEIN OF THE ER PROTEIN"/>
    <property type="match status" value="1"/>
</dbReference>
<proteinExistence type="predicted"/>
<dbReference type="OrthoDB" id="1928639at2759"/>